<feature type="domain" description="Tail specific protease" evidence="3">
    <location>
        <begin position="359"/>
        <end position="570"/>
    </location>
</feature>
<organism evidence="5 6">
    <name type="scientific">Decorospora gaudefroyi</name>
    <dbReference type="NCBI Taxonomy" id="184978"/>
    <lineage>
        <taxon>Eukaryota</taxon>
        <taxon>Fungi</taxon>
        <taxon>Dikarya</taxon>
        <taxon>Ascomycota</taxon>
        <taxon>Pezizomycotina</taxon>
        <taxon>Dothideomycetes</taxon>
        <taxon>Pleosporomycetidae</taxon>
        <taxon>Pleosporales</taxon>
        <taxon>Pleosporineae</taxon>
        <taxon>Pleosporaceae</taxon>
        <taxon>Decorospora</taxon>
    </lineage>
</organism>
<dbReference type="SUPFAM" id="SSF52096">
    <property type="entry name" value="ClpP/crotonase"/>
    <property type="match status" value="1"/>
</dbReference>
<feature type="region of interest" description="Disordered" evidence="1">
    <location>
        <begin position="695"/>
        <end position="753"/>
    </location>
</feature>
<dbReference type="InterPro" id="IPR056186">
    <property type="entry name" value="PDZ_CPAF-rel"/>
</dbReference>
<keyword evidence="2" id="KW-0732">Signal</keyword>
<evidence type="ECO:0000259" key="3">
    <source>
        <dbReference type="Pfam" id="PF03572"/>
    </source>
</evidence>
<gene>
    <name evidence="5" type="ORF">BDW02DRAFT_565981</name>
</gene>
<dbReference type="PANTHER" id="PTHR37049">
    <property type="entry name" value="PEPTIDASE S41 FAMILY PROTEIN"/>
    <property type="match status" value="1"/>
</dbReference>
<dbReference type="GO" id="GO:0006508">
    <property type="term" value="P:proteolysis"/>
    <property type="evidence" value="ECO:0007669"/>
    <property type="project" value="InterPro"/>
</dbReference>
<evidence type="ECO:0000313" key="5">
    <source>
        <dbReference type="EMBL" id="KAF1837498.1"/>
    </source>
</evidence>
<protein>
    <submittedName>
        <fullName evidence="5">Uncharacterized protein</fullName>
    </submittedName>
</protein>
<dbReference type="Pfam" id="PF23658">
    <property type="entry name" value="PDZ_CPAF_rel"/>
    <property type="match status" value="1"/>
</dbReference>
<dbReference type="Proteomes" id="UP000800040">
    <property type="component" value="Unassembled WGS sequence"/>
</dbReference>
<dbReference type="EMBL" id="ML975261">
    <property type="protein sequence ID" value="KAF1837498.1"/>
    <property type="molecule type" value="Genomic_DNA"/>
</dbReference>
<dbReference type="GO" id="GO:0008236">
    <property type="term" value="F:serine-type peptidase activity"/>
    <property type="evidence" value="ECO:0007669"/>
    <property type="project" value="InterPro"/>
</dbReference>
<evidence type="ECO:0000313" key="6">
    <source>
        <dbReference type="Proteomes" id="UP000800040"/>
    </source>
</evidence>
<reference evidence="5" key="1">
    <citation type="submission" date="2020-01" db="EMBL/GenBank/DDBJ databases">
        <authorList>
            <consortium name="DOE Joint Genome Institute"/>
            <person name="Haridas S."/>
            <person name="Albert R."/>
            <person name="Binder M."/>
            <person name="Bloem J."/>
            <person name="Labutti K."/>
            <person name="Salamov A."/>
            <person name="Andreopoulos B."/>
            <person name="Baker S.E."/>
            <person name="Barry K."/>
            <person name="Bills G."/>
            <person name="Bluhm B.H."/>
            <person name="Cannon C."/>
            <person name="Castanera R."/>
            <person name="Culley D.E."/>
            <person name="Daum C."/>
            <person name="Ezra D."/>
            <person name="Gonzalez J.B."/>
            <person name="Henrissat B."/>
            <person name="Kuo A."/>
            <person name="Liang C."/>
            <person name="Lipzen A."/>
            <person name="Lutzoni F."/>
            <person name="Magnuson J."/>
            <person name="Mondo S."/>
            <person name="Nolan M."/>
            <person name="Ohm R."/>
            <person name="Pangilinan J."/>
            <person name="Park H.-J."/>
            <person name="Ramirez L."/>
            <person name="Alfaro M."/>
            <person name="Sun H."/>
            <person name="Tritt A."/>
            <person name="Yoshinaga Y."/>
            <person name="Zwiers L.-H."/>
            <person name="Turgeon B.G."/>
            <person name="Goodwin S.B."/>
            <person name="Spatafora J.W."/>
            <person name="Crous P.W."/>
            <person name="Grigoriev I.V."/>
        </authorList>
    </citation>
    <scope>NUCLEOTIDE SEQUENCE</scope>
    <source>
        <strain evidence="5">P77</strain>
    </source>
</reference>
<dbReference type="InterPro" id="IPR005151">
    <property type="entry name" value="Tail-specific_protease"/>
</dbReference>
<evidence type="ECO:0000256" key="2">
    <source>
        <dbReference type="SAM" id="SignalP"/>
    </source>
</evidence>
<feature type="signal peptide" evidence="2">
    <location>
        <begin position="1"/>
        <end position="18"/>
    </location>
</feature>
<dbReference type="InterPro" id="IPR029045">
    <property type="entry name" value="ClpP/crotonase-like_dom_sf"/>
</dbReference>
<dbReference type="Gene3D" id="3.90.226.10">
    <property type="entry name" value="2-enoyl-CoA Hydratase, Chain A, domain 1"/>
    <property type="match status" value="1"/>
</dbReference>
<sequence>MLFVKCLTVVSWAACSLARTLKARQDGSFTDPQYVCGDIVTAVNEGYQVFLASDAYACLTSVPFNPAVATRFIRYFNETIQFQSTLAYLKNPPEGYQQPAVDVLAELNRIQDGISANTYANQYEFETDVQLLTYAMRDSHVSLNAGILSAFSFASPYEVASVSLDGKEEPRIYITDDIIDYMAGGKEPSPISTINGTEVNQFLTQYADLNAWGYVERHAEWNALMSHPTLDIQGGLTTLSGGGSFYPGDNLTFTFENNSYIETVWVAIYTGHPNSTGPLATGGDFYNYHVLGLLPESYDDSLLDIPIISDGDDDTESPIMTNWTEASYGAFPDTNISQFDLGVFGGGVVTGYLYEDISTGVLSLPTFDIIPQTTGNYSQAVSDFIADASAAGLNRVIIDLQRNSGGTILLAFTTFKSFFPDLTPFSGSRRRSFPLANVIGTATSEYWAGLNETDSDLQAELSANEWVIQTRLNAATGRNFSGWPEYQGPVVANGDAFTLTERYDLANQNFDEAAFDQWTPMMYLANATLRDDMQRQWNPDQIVILTDGLCASACALFVEMMTRAGVRTVVAGGRPNSGPMQAAAGTRGAVTYTADTLDDAMSYARSIDTYVDENANATIPDVREPGMYYNYFSVNLRDQVRANETTPLQFKFEAADCRIYYTMANLYNMTRLWHDVSAAAFDDMSLCVQGSTGFSTTNNTSPSPPPAPQAQHPILTLGPSNPNPSPALEQSEWDDNPNDGLRGPKSRGTSSTQFHLCTPDGRCPDLTTTCRPIRIYCSSQGDKEVKACLPRCVSWANSPSCPGGTCLPQVSKDAKIRNSKAVYTENLSAGLCYPHYGTRSLGCRLDPPPQA</sequence>
<proteinExistence type="predicted"/>
<dbReference type="Pfam" id="PF03572">
    <property type="entry name" value="Peptidase_S41"/>
    <property type="match status" value="1"/>
</dbReference>
<dbReference type="AlphaFoldDB" id="A0A6A5KK46"/>
<feature type="domain" description="CPAF-like PDZ" evidence="4">
    <location>
        <begin position="152"/>
        <end position="271"/>
    </location>
</feature>
<dbReference type="InterPro" id="IPR052766">
    <property type="entry name" value="S41A_metabolite_peptidase"/>
</dbReference>
<evidence type="ECO:0000256" key="1">
    <source>
        <dbReference type="SAM" id="MobiDB-lite"/>
    </source>
</evidence>
<keyword evidence="6" id="KW-1185">Reference proteome</keyword>
<dbReference type="OrthoDB" id="27214at2759"/>
<accession>A0A6A5KK46</accession>
<name>A0A6A5KK46_9PLEO</name>
<evidence type="ECO:0000259" key="4">
    <source>
        <dbReference type="Pfam" id="PF23658"/>
    </source>
</evidence>
<dbReference type="PANTHER" id="PTHR37049:SF5">
    <property type="entry name" value="TAIL SPECIFIC PROTEASE DOMAIN-CONTAINING PROTEIN"/>
    <property type="match status" value="1"/>
</dbReference>
<feature type="chain" id="PRO_5025618884" evidence="2">
    <location>
        <begin position="19"/>
        <end position="851"/>
    </location>
</feature>